<dbReference type="RefSeq" id="WP_038677653.1">
    <property type="nucleotide sequence ID" value="NZ_BJMC01000017.1"/>
</dbReference>
<proteinExistence type="inferred from homology"/>
<evidence type="ECO:0000256" key="6">
    <source>
        <dbReference type="ARBA" id="ARBA00022989"/>
    </source>
</evidence>
<keyword evidence="5" id="KW-0812">Transmembrane</keyword>
<dbReference type="Gene3D" id="1.10.3470.10">
    <property type="entry name" value="ABC transporter involved in vitamin B12 uptake, BtuC"/>
    <property type="match status" value="1"/>
</dbReference>
<dbReference type="FunFam" id="1.10.3470.10:FF:000001">
    <property type="entry name" value="Vitamin B12 ABC transporter permease BtuC"/>
    <property type="match status" value="1"/>
</dbReference>
<evidence type="ECO:0000256" key="7">
    <source>
        <dbReference type="ARBA" id="ARBA00023136"/>
    </source>
</evidence>
<dbReference type="OrthoDB" id="9782305at2"/>
<dbReference type="eggNOG" id="COG0609">
    <property type="taxonomic scope" value="Bacteria"/>
</dbReference>
<keyword evidence="3" id="KW-0813">Transport</keyword>
<dbReference type="GO" id="GO:0033214">
    <property type="term" value="P:siderophore-iron import into cell"/>
    <property type="evidence" value="ECO:0007669"/>
    <property type="project" value="TreeGrafter"/>
</dbReference>
<dbReference type="CDD" id="cd06550">
    <property type="entry name" value="TM_ABC_iron-siderophores_like"/>
    <property type="match status" value="1"/>
</dbReference>
<dbReference type="PANTHER" id="PTHR30472:SF1">
    <property type="entry name" value="FE(3+) DICITRATE TRANSPORT SYSTEM PERMEASE PROTEIN FECC-RELATED"/>
    <property type="match status" value="1"/>
</dbReference>
<keyword evidence="9" id="KW-1185">Reference proteome</keyword>
<evidence type="ECO:0000256" key="2">
    <source>
        <dbReference type="ARBA" id="ARBA00007935"/>
    </source>
</evidence>
<evidence type="ECO:0000256" key="5">
    <source>
        <dbReference type="ARBA" id="ARBA00022692"/>
    </source>
</evidence>
<keyword evidence="7" id="KW-0472">Membrane</keyword>
<protein>
    <submittedName>
        <fullName evidence="8">ABC-type Fe3+-siderophore transport system, permease component</fullName>
    </submittedName>
</protein>
<dbReference type="GO" id="GO:0022857">
    <property type="term" value="F:transmembrane transporter activity"/>
    <property type="evidence" value="ECO:0007669"/>
    <property type="project" value="InterPro"/>
</dbReference>
<evidence type="ECO:0000256" key="3">
    <source>
        <dbReference type="ARBA" id="ARBA00022448"/>
    </source>
</evidence>
<gene>
    <name evidence="8" type="ORF">KR76_08165</name>
</gene>
<dbReference type="GO" id="GO:0005886">
    <property type="term" value="C:plasma membrane"/>
    <property type="evidence" value="ECO:0007669"/>
    <property type="project" value="UniProtKB-SubCell"/>
</dbReference>
<dbReference type="Proteomes" id="UP000030300">
    <property type="component" value="Chromosome"/>
</dbReference>
<evidence type="ECO:0000313" key="9">
    <source>
        <dbReference type="Proteomes" id="UP000030300"/>
    </source>
</evidence>
<evidence type="ECO:0000313" key="8">
    <source>
        <dbReference type="EMBL" id="AIY16754.1"/>
    </source>
</evidence>
<name>A0A0A1DHH0_NOCSI</name>
<evidence type="ECO:0000256" key="4">
    <source>
        <dbReference type="ARBA" id="ARBA00022475"/>
    </source>
</evidence>
<dbReference type="STRING" id="2045.KR76_08165"/>
<dbReference type="HOGENOM" id="CLU_013016_1_0_11"/>
<organism evidence="8 9">
    <name type="scientific">Nocardioides simplex</name>
    <name type="common">Arthrobacter simplex</name>
    <dbReference type="NCBI Taxonomy" id="2045"/>
    <lineage>
        <taxon>Bacteria</taxon>
        <taxon>Bacillati</taxon>
        <taxon>Actinomycetota</taxon>
        <taxon>Actinomycetes</taxon>
        <taxon>Propionibacteriales</taxon>
        <taxon>Nocardioidaceae</taxon>
        <taxon>Pimelobacter</taxon>
    </lineage>
</organism>
<accession>A0A0A1DHH0</accession>
<comment type="subcellular location">
    <subcellularLocation>
        <location evidence="1">Cell membrane</location>
        <topology evidence="1">Multi-pass membrane protein</topology>
    </subcellularLocation>
</comment>
<sequence>MTTGRTLGALLAAVALATVASLCLGGRVFGPVEIGQALWSGDGSAHDQVIRDLRVPRTLVGLLVGAALGLSGALMQGLTRNPLADPGILGVNAGAALGVALAITQWGIVAPGGQVGFALAGAALTTLVVAAIGRPRRGGDVVTLTLSGVAVGAVLTGLTSGLVLLHPRAFDSMRSWNAGSITVVGYDRVLAVAPFIAAGVVLALVLGRSINALALGDDTARALGVRLVRTRVLALVAVTLLCGAATAAAGPIVFVGLMVPHIVTALIGPDHRRVMVCSLLAGPVLVLGCDLLGRYVAQPRELPVGVVAAAVGAVLLAVVIRRRP</sequence>
<keyword evidence="6" id="KW-1133">Transmembrane helix</keyword>
<dbReference type="PANTHER" id="PTHR30472">
    <property type="entry name" value="FERRIC ENTEROBACTIN TRANSPORT SYSTEM PERMEASE PROTEIN"/>
    <property type="match status" value="1"/>
</dbReference>
<dbReference type="Pfam" id="PF01032">
    <property type="entry name" value="FecCD"/>
    <property type="match status" value="1"/>
</dbReference>
<keyword evidence="4" id="KW-1003">Cell membrane</keyword>
<reference evidence="8 9" key="1">
    <citation type="journal article" date="2015" name="Genome Announc.">
        <title>Complete Genome Sequence of Steroid-Transforming Nocardioides simplex VKM Ac-2033D.</title>
        <authorList>
            <person name="Shtratnikova V.Y."/>
            <person name="Schelkunov M.I."/>
            <person name="Pekov Y.A."/>
            <person name="Fokina V.V."/>
            <person name="Logacheva M.D."/>
            <person name="Sokolov S.L."/>
            <person name="Bragin E.Y."/>
            <person name="Ashapkin V.V."/>
            <person name="Donova M.V."/>
        </authorList>
    </citation>
    <scope>NUCLEOTIDE SEQUENCE [LARGE SCALE GENOMIC DNA]</scope>
    <source>
        <strain evidence="8 9">VKM Ac-2033D</strain>
    </source>
</reference>
<dbReference type="AlphaFoldDB" id="A0A0A1DHH0"/>
<dbReference type="InterPro" id="IPR037294">
    <property type="entry name" value="ABC_BtuC-like"/>
</dbReference>
<dbReference type="SUPFAM" id="SSF81345">
    <property type="entry name" value="ABC transporter involved in vitamin B12 uptake, BtuC"/>
    <property type="match status" value="1"/>
</dbReference>
<dbReference type="InterPro" id="IPR000522">
    <property type="entry name" value="ABC_transptr_permease_BtuC"/>
</dbReference>
<dbReference type="KEGG" id="psim:KR76_08165"/>
<dbReference type="GeneID" id="96608896"/>
<dbReference type="EMBL" id="CP009896">
    <property type="protein sequence ID" value="AIY16754.1"/>
    <property type="molecule type" value="Genomic_DNA"/>
</dbReference>
<comment type="similarity">
    <text evidence="2">Belongs to the binding-protein-dependent transport system permease family. FecCD subfamily.</text>
</comment>
<evidence type="ECO:0000256" key="1">
    <source>
        <dbReference type="ARBA" id="ARBA00004651"/>
    </source>
</evidence>